<dbReference type="EMBL" id="GBXM01016869">
    <property type="protein sequence ID" value="JAH91708.1"/>
    <property type="molecule type" value="Transcribed_RNA"/>
</dbReference>
<dbReference type="AlphaFoldDB" id="A0A0E9WQG4"/>
<accession>A0A0E9WQG4</accession>
<evidence type="ECO:0000313" key="1">
    <source>
        <dbReference type="EMBL" id="JAH91708.1"/>
    </source>
</evidence>
<proteinExistence type="predicted"/>
<name>A0A0E9WQG4_ANGAN</name>
<protein>
    <submittedName>
        <fullName evidence="1">Uncharacterized protein</fullName>
    </submittedName>
</protein>
<sequence>MNKQLSDLHFEQQEKQRFKRSINVLRHNANTQNIQKRKMKCGLSQENKNKTLHSFKHAE</sequence>
<organism evidence="1">
    <name type="scientific">Anguilla anguilla</name>
    <name type="common">European freshwater eel</name>
    <name type="synonym">Muraena anguilla</name>
    <dbReference type="NCBI Taxonomy" id="7936"/>
    <lineage>
        <taxon>Eukaryota</taxon>
        <taxon>Metazoa</taxon>
        <taxon>Chordata</taxon>
        <taxon>Craniata</taxon>
        <taxon>Vertebrata</taxon>
        <taxon>Euteleostomi</taxon>
        <taxon>Actinopterygii</taxon>
        <taxon>Neopterygii</taxon>
        <taxon>Teleostei</taxon>
        <taxon>Anguilliformes</taxon>
        <taxon>Anguillidae</taxon>
        <taxon>Anguilla</taxon>
    </lineage>
</organism>
<reference evidence="1" key="1">
    <citation type="submission" date="2014-11" db="EMBL/GenBank/DDBJ databases">
        <authorList>
            <person name="Amaro Gonzalez C."/>
        </authorList>
    </citation>
    <scope>NUCLEOTIDE SEQUENCE</scope>
</reference>
<reference evidence="1" key="2">
    <citation type="journal article" date="2015" name="Fish Shellfish Immunol.">
        <title>Early steps in the European eel (Anguilla anguilla)-Vibrio vulnificus interaction in the gills: Role of the RtxA13 toxin.</title>
        <authorList>
            <person name="Callol A."/>
            <person name="Pajuelo D."/>
            <person name="Ebbesson L."/>
            <person name="Teles M."/>
            <person name="MacKenzie S."/>
            <person name="Amaro C."/>
        </authorList>
    </citation>
    <scope>NUCLEOTIDE SEQUENCE</scope>
</reference>